<dbReference type="InterPro" id="IPR001683">
    <property type="entry name" value="PX_dom"/>
</dbReference>
<evidence type="ECO:0000256" key="2">
    <source>
        <dbReference type="SAM" id="MobiDB-lite"/>
    </source>
</evidence>
<dbReference type="SMART" id="SM00233">
    <property type="entry name" value="PH"/>
    <property type="match status" value="1"/>
</dbReference>
<dbReference type="SMART" id="SM00324">
    <property type="entry name" value="RhoGAP"/>
    <property type="match status" value="1"/>
</dbReference>
<dbReference type="PANTHER" id="PTHR23176">
    <property type="entry name" value="RHO/RAC/CDC GTPASE-ACTIVATING PROTEIN"/>
    <property type="match status" value="1"/>
</dbReference>
<dbReference type="InterPro" id="IPR008936">
    <property type="entry name" value="Rho_GTPase_activation_prot"/>
</dbReference>
<evidence type="ECO:0000313" key="5">
    <source>
        <dbReference type="EMBL" id="ODV59642.1"/>
    </source>
</evidence>
<dbReference type="InParanoid" id="A0A1D2VDI2"/>
<keyword evidence="6" id="KW-1185">Reference proteome</keyword>
<feature type="domain" description="Rho-GAP" evidence="4">
    <location>
        <begin position="455"/>
        <end position="673"/>
    </location>
</feature>
<dbReference type="Pfam" id="PF00787">
    <property type="entry name" value="PX"/>
    <property type="match status" value="1"/>
</dbReference>
<dbReference type="OrthoDB" id="185175at2759"/>
<feature type="non-terminal residue" evidence="5">
    <location>
        <position position="673"/>
    </location>
</feature>
<feature type="domain" description="PH" evidence="3">
    <location>
        <begin position="157"/>
        <end position="285"/>
    </location>
</feature>
<dbReference type="STRING" id="1344418.A0A1D2VDI2"/>
<sequence>DTSLFVKPEDFHTITLNIISTLSINNSNAVDFDPYILFASCDKQTKKEIWRFKKTYSQIYELDIEIRSTLVDSFTLPPIPDKSLFITSLPIKIDQRRTGLNDYFKTLISLNNLPYKLIYRICKFISLNVINPLDDVEFNFNSNVSSGLEIEGGENHDIKKHGYLIKRSKAISGNSWKVRYAKCDGPSLDLHLSIGGQLVESIRLPGAQIGKQTTESSNNSNTSPYRDNSNESQIAGANKGYRHAFLIMEPKKATLSSNPFTRHIFCCETDEERDEWVNALIDFTLLETSTSSEKFNSSESILFNDNASRHTHSRGKMKKRNFFSNFRTKHRPAVSLSQQEQSSSRNNSEKNYNHGKRGTSVGVSTLLNFPMNNEDSSSSKKNDSESVLLQPVTQLSQLNGSNDQLPTPNMPIKSYQYPRSLSNTNIKSIQETLNNMNLSEGNPEHLFGVEINKAFKLSSHSYKGKDIPSIIFRCIDYLNQTGAIYEEGLFRVSGSSTTIKNLKEEFDSKFDLDLCNPKYRPDIHCITGLLKLYLRELPSPLISATNLASFSSVIKDYEFLVKKGKSKFNPQNKSSDAYLNYIMQFKRILSCEVSDVNSHTLYALISYLVEVIKNEDMNKMNVKNISIVFSPTLHIDTKILIEFISNYKFYWEKGDYIQEIDRKEVESINIPFY</sequence>
<dbReference type="RefSeq" id="XP_020045949.1">
    <property type="nucleotide sequence ID" value="XM_020189588.2"/>
</dbReference>
<dbReference type="PROSITE" id="PS50003">
    <property type="entry name" value="PH_DOMAIN"/>
    <property type="match status" value="1"/>
</dbReference>
<accession>A0A1D2VDI2</accession>
<feature type="compositionally biased region" description="Basic residues" evidence="2">
    <location>
        <begin position="309"/>
        <end position="332"/>
    </location>
</feature>
<feature type="compositionally biased region" description="Polar residues" evidence="2">
    <location>
        <begin position="224"/>
        <end position="233"/>
    </location>
</feature>
<dbReference type="CDD" id="cd06093">
    <property type="entry name" value="PX_domain"/>
    <property type="match status" value="1"/>
</dbReference>
<dbReference type="InterPro" id="IPR011993">
    <property type="entry name" value="PH-like_dom_sf"/>
</dbReference>
<evidence type="ECO:0000259" key="4">
    <source>
        <dbReference type="PROSITE" id="PS50238"/>
    </source>
</evidence>
<dbReference type="InterPro" id="IPR036871">
    <property type="entry name" value="PX_dom_sf"/>
</dbReference>
<name>A0A1D2VDI2_9ASCO</name>
<dbReference type="GO" id="GO:0005933">
    <property type="term" value="C:cellular bud"/>
    <property type="evidence" value="ECO:0007669"/>
    <property type="project" value="UniProtKB-ARBA"/>
</dbReference>
<dbReference type="GO" id="GO:0007165">
    <property type="term" value="P:signal transduction"/>
    <property type="evidence" value="ECO:0007669"/>
    <property type="project" value="InterPro"/>
</dbReference>
<feature type="region of interest" description="Disordered" evidence="2">
    <location>
        <begin position="209"/>
        <end position="233"/>
    </location>
</feature>
<dbReference type="PROSITE" id="PS50238">
    <property type="entry name" value="RHOGAP"/>
    <property type="match status" value="1"/>
</dbReference>
<dbReference type="Pfam" id="PF00169">
    <property type="entry name" value="PH"/>
    <property type="match status" value="1"/>
</dbReference>
<dbReference type="InterPro" id="IPR000198">
    <property type="entry name" value="RhoGAP_dom"/>
</dbReference>
<dbReference type="SUPFAM" id="SSF50729">
    <property type="entry name" value="PH domain-like"/>
    <property type="match status" value="1"/>
</dbReference>
<dbReference type="Pfam" id="PF00620">
    <property type="entry name" value="RhoGAP"/>
    <property type="match status" value="1"/>
</dbReference>
<reference evidence="6" key="1">
    <citation type="submission" date="2016-05" db="EMBL/GenBank/DDBJ databases">
        <title>Comparative genomics of biotechnologically important yeasts.</title>
        <authorList>
            <consortium name="DOE Joint Genome Institute"/>
            <person name="Riley R."/>
            <person name="Haridas S."/>
            <person name="Wolfe K.H."/>
            <person name="Lopes M.R."/>
            <person name="Hittinger C.T."/>
            <person name="Goker M."/>
            <person name="Salamov A."/>
            <person name="Wisecaver J."/>
            <person name="Long T.M."/>
            <person name="Aerts A.L."/>
            <person name="Barry K."/>
            <person name="Choi C."/>
            <person name="Clum A."/>
            <person name="Coughlan A.Y."/>
            <person name="Deshpande S."/>
            <person name="Douglass A.P."/>
            <person name="Hanson S.J."/>
            <person name="Klenk H.-P."/>
            <person name="Labutti K."/>
            <person name="Lapidus A."/>
            <person name="Lindquist E."/>
            <person name="Lipzen A."/>
            <person name="Meier-Kolthoff J.P."/>
            <person name="Ohm R.A."/>
            <person name="Otillar R.P."/>
            <person name="Pangilinan J."/>
            <person name="Peng Y."/>
            <person name="Rokas A."/>
            <person name="Rosa C.A."/>
            <person name="Scheuner C."/>
            <person name="Sibirny A.A."/>
            <person name="Slot J.C."/>
            <person name="Stielow J.B."/>
            <person name="Sun H."/>
            <person name="Kurtzman C.P."/>
            <person name="Blackwell M."/>
            <person name="Grigoriev I.V."/>
            <person name="Jeffries T.W."/>
        </authorList>
    </citation>
    <scope>NUCLEOTIDE SEQUENCE [LARGE SCALE GENOMIC DNA]</scope>
    <source>
        <strain evidence="6">DSM 1968</strain>
    </source>
</reference>
<feature type="compositionally biased region" description="Low complexity" evidence="2">
    <location>
        <begin position="213"/>
        <end position="223"/>
    </location>
</feature>
<feature type="compositionally biased region" description="Low complexity" evidence="2">
    <location>
        <begin position="335"/>
        <end position="346"/>
    </location>
</feature>
<dbReference type="AlphaFoldDB" id="A0A1D2VDI2"/>
<evidence type="ECO:0000256" key="1">
    <source>
        <dbReference type="ARBA" id="ARBA00022468"/>
    </source>
</evidence>
<dbReference type="InterPro" id="IPR050729">
    <property type="entry name" value="Rho-GAP"/>
</dbReference>
<dbReference type="EMBL" id="KV454485">
    <property type="protein sequence ID" value="ODV59642.1"/>
    <property type="molecule type" value="Genomic_DNA"/>
</dbReference>
<dbReference type="Gene3D" id="3.30.1520.10">
    <property type="entry name" value="Phox-like domain"/>
    <property type="match status" value="1"/>
</dbReference>
<dbReference type="PANTHER" id="PTHR23176:SF129">
    <property type="entry name" value="RHO GTPASE ACTIVATING PROTEIN AT 16F, ISOFORM E-RELATED"/>
    <property type="match status" value="1"/>
</dbReference>
<gene>
    <name evidence="5" type="ORF">ASCRUDRAFT_19499</name>
</gene>
<dbReference type="GeneID" id="30963224"/>
<dbReference type="GO" id="GO:0005096">
    <property type="term" value="F:GTPase activator activity"/>
    <property type="evidence" value="ECO:0007669"/>
    <property type="project" value="UniProtKB-KW"/>
</dbReference>
<dbReference type="Gene3D" id="2.30.29.30">
    <property type="entry name" value="Pleckstrin-homology domain (PH domain)/Phosphotyrosine-binding domain (PTB)"/>
    <property type="match status" value="1"/>
</dbReference>
<dbReference type="SUPFAM" id="SSF48350">
    <property type="entry name" value="GTPase activation domain, GAP"/>
    <property type="match status" value="1"/>
</dbReference>
<dbReference type="GO" id="GO:0005938">
    <property type="term" value="C:cell cortex"/>
    <property type="evidence" value="ECO:0007669"/>
    <property type="project" value="UniProtKB-ARBA"/>
</dbReference>
<dbReference type="Proteomes" id="UP000095038">
    <property type="component" value="Unassembled WGS sequence"/>
</dbReference>
<protein>
    <submittedName>
        <fullName evidence="5">RhoGAP-domain-containing protein</fullName>
    </submittedName>
</protein>
<dbReference type="SUPFAM" id="SSF64268">
    <property type="entry name" value="PX domain"/>
    <property type="match status" value="1"/>
</dbReference>
<feature type="non-terminal residue" evidence="5">
    <location>
        <position position="1"/>
    </location>
</feature>
<feature type="region of interest" description="Disordered" evidence="2">
    <location>
        <begin position="307"/>
        <end position="386"/>
    </location>
</feature>
<dbReference type="GO" id="GO:0007010">
    <property type="term" value="P:cytoskeleton organization"/>
    <property type="evidence" value="ECO:0007669"/>
    <property type="project" value="UniProtKB-ARBA"/>
</dbReference>
<dbReference type="GO" id="GO:0035091">
    <property type="term" value="F:phosphatidylinositol binding"/>
    <property type="evidence" value="ECO:0007669"/>
    <property type="project" value="InterPro"/>
</dbReference>
<evidence type="ECO:0000313" key="6">
    <source>
        <dbReference type="Proteomes" id="UP000095038"/>
    </source>
</evidence>
<keyword evidence="1" id="KW-0343">GTPase activation</keyword>
<dbReference type="FunCoup" id="A0A1D2VDI2">
    <property type="interactions" value="165"/>
</dbReference>
<evidence type="ECO:0000259" key="3">
    <source>
        <dbReference type="PROSITE" id="PS50003"/>
    </source>
</evidence>
<dbReference type="InterPro" id="IPR001849">
    <property type="entry name" value="PH_domain"/>
</dbReference>
<organism evidence="5 6">
    <name type="scientific">Ascoidea rubescens DSM 1968</name>
    <dbReference type="NCBI Taxonomy" id="1344418"/>
    <lineage>
        <taxon>Eukaryota</taxon>
        <taxon>Fungi</taxon>
        <taxon>Dikarya</taxon>
        <taxon>Ascomycota</taxon>
        <taxon>Saccharomycotina</taxon>
        <taxon>Saccharomycetes</taxon>
        <taxon>Ascoideaceae</taxon>
        <taxon>Ascoidea</taxon>
    </lineage>
</organism>
<proteinExistence type="predicted"/>
<dbReference type="Gene3D" id="1.10.555.10">
    <property type="entry name" value="Rho GTPase activation protein"/>
    <property type="match status" value="1"/>
</dbReference>
<feature type="compositionally biased region" description="Polar residues" evidence="2">
    <location>
        <begin position="361"/>
        <end position="371"/>
    </location>
</feature>